<accession>A0ABP9P0S6</accession>
<sequence>MYMAIRRYAAVAGTIEPMVKRVSGEFADRIPAQVGAVLYAAVDTGDGTVTTVTVFPDEDTARRSAEGVALVQQSLGDEFGVVEREVIEGPVVVSRASEPVLRAVDPQ</sequence>
<comment type="caution">
    <text evidence="1">The sequence shown here is derived from an EMBL/GenBank/DDBJ whole genome shotgun (WGS) entry which is preliminary data.</text>
</comment>
<dbReference type="Proteomes" id="UP001500804">
    <property type="component" value="Unassembled WGS sequence"/>
</dbReference>
<evidence type="ECO:0000313" key="1">
    <source>
        <dbReference type="EMBL" id="GAA5138185.1"/>
    </source>
</evidence>
<name>A0ABP9P0S6_9PSEU</name>
<gene>
    <name evidence="1" type="ORF">GCM10023320_72200</name>
</gene>
<evidence type="ECO:0008006" key="3">
    <source>
        <dbReference type="Google" id="ProtNLM"/>
    </source>
</evidence>
<keyword evidence="2" id="KW-1185">Reference proteome</keyword>
<proteinExistence type="predicted"/>
<dbReference type="EMBL" id="BAABJO010000039">
    <property type="protein sequence ID" value="GAA5138185.1"/>
    <property type="molecule type" value="Genomic_DNA"/>
</dbReference>
<reference evidence="2" key="1">
    <citation type="journal article" date="2019" name="Int. J. Syst. Evol. Microbiol.">
        <title>The Global Catalogue of Microorganisms (GCM) 10K type strain sequencing project: providing services to taxonomists for standard genome sequencing and annotation.</title>
        <authorList>
            <consortium name="The Broad Institute Genomics Platform"/>
            <consortium name="The Broad Institute Genome Sequencing Center for Infectious Disease"/>
            <person name="Wu L."/>
            <person name="Ma J."/>
        </authorList>
    </citation>
    <scope>NUCLEOTIDE SEQUENCE [LARGE SCALE GENOMIC DNA]</scope>
    <source>
        <strain evidence="2">JCM 18302</strain>
    </source>
</reference>
<organism evidence="1 2">
    <name type="scientific">Pseudonocardia adelaidensis</name>
    <dbReference type="NCBI Taxonomy" id="648754"/>
    <lineage>
        <taxon>Bacteria</taxon>
        <taxon>Bacillati</taxon>
        <taxon>Actinomycetota</taxon>
        <taxon>Actinomycetes</taxon>
        <taxon>Pseudonocardiales</taxon>
        <taxon>Pseudonocardiaceae</taxon>
        <taxon>Pseudonocardia</taxon>
    </lineage>
</organism>
<protein>
    <recommendedName>
        <fullName evidence="3">Antibiotic biosynthesis monooxygenase</fullName>
    </recommendedName>
</protein>
<evidence type="ECO:0000313" key="2">
    <source>
        <dbReference type="Proteomes" id="UP001500804"/>
    </source>
</evidence>